<keyword evidence="3" id="KW-1185">Reference proteome</keyword>
<feature type="compositionally biased region" description="Low complexity" evidence="1">
    <location>
        <begin position="176"/>
        <end position="210"/>
    </location>
</feature>
<evidence type="ECO:0000256" key="1">
    <source>
        <dbReference type="SAM" id="MobiDB-lite"/>
    </source>
</evidence>
<feature type="compositionally biased region" description="Basic residues" evidence="1">
    <location>
        <begin position="1"/>
        <end position="12"/>
    </location>
</feature>
<feature type="compositionally biased region" description="Polar residues" evidence="1">
    <location>
        <begin position="90"/>
        <end position="107"/>
    </location>
</feature>
<dbReference type="Proteomes" id="UP000799444">
    <property type="component" value="Unassembled WGS sequence"/>
</dbReference>
<proteinExistence type="predicted"/>
<protein>
    <submittedName>
        <fullName evidence="2">Uncharacterized protein</fullName>
    </submittedName>
</protein>
<accession>A0A9P4QG31</accession>
<comment type="caution">
    <text evidence="2">The sequence shown here is derived from an EMBL/GenBank/DDBJ whole genome shotgun (WGS) entry which is preliminary data.</text>
</comment>
<evidence type="ECO:0000313" key="2">
    <source>
        <dbReference type="EMBL" id="KAF2726633.1"/>
    </source>
</evidence>
<feature type="compositionally biased region" description="Polar residues" evidence="1">
    <location>
        <begin position="42"/>
        <end position="52"/>
    </location>
</feature>
<feature type="region of interest" description="Disordered" evidence="1">
    <location>
        <begin position="1"/>
        <end position="210"/>
    </location>
</feature>
<evidence type="ECO:0000313" key="3">
    <source>
        <dbReference type="Proteomes" id="UP000799444"/>
    </source>
</evidence>
<gene>
    <name evidence="2" type="ORF">EJ04DRAFT_557871</name>
</gene>
<name>A0A9P4QG31_9PLEO</name>
<reference evidence="2" key="1">
    <citation type="journal article" date="2020" name="Stud. Mycol.">
        <title>101 Dothideomycetes genomes: a test case for predicting lifestyles and emergence of pathogens.</title>
        <authorList>
            <person name="Haridas S."/>
            <person name="Albert R."/>
            <person name="Binder M."/>
            <person name="Bloem J."/>
            <person name="Labutti K."/>
            <person name="Salamov A."/>
            <person name="Andreopoulos B."/>
            <person name="Baker S."/>
            <person name="Barry K."/>
            <person name="Bills G."/>
            <person name="Bluhm B."/>
            <person name="Cannon C."/>
            <person name="Castanera R."/>
            <person name="Culley D."/>
            <person name="Daum C."/>
            <person name="Ezra D."/>
            <person name="Gonzalez J."/>
            <person name="Henrissat B."/>
            <person name="Kuo A."/>
            <person name="Liang C."/>
            <person name="Lipzen A."/>
            <person name="Lutzoni F."/>
            <person name="Magnuson J."/>
            <person name="Mondo S."/>
            <person name="Nolan M."/>
            <person name="Ohm R."/>
            <person name="Pangilinan J."/>
            <person name="Park H.-J."/>
            <person name="Ramirez L."/>
            <person name="Alfaro M."/>
            <person name="Sun H."/>
            <person name="Tritt A."/>
            <person name="Yoshinaga Y."/>
            <person name="Zwiers L.-H."/>
            <person name="Turgeon B."/>
            <person name="Goodwin S."/>
            <person name="Spatafora J."/>
            <person name="Crous P."/>
            <person name="Grigoriev I."/>
        </authorList>
    </citation>
    <scope>NUCLEOTIDE SEQUENCE</scope>
    <source>
        <strain evidence="2">CBS 125425</strain>
    </source>
</reference>
<dbReference type="EMBL" id="ML996419">
    <property type="protein sequence ID" value="KAF2726633.1"/>
    <property type="molecule type" value="Genomic_DNA"/>
</dbReference>
<organism evidence="2 3">
    <name type="scientific">Polyplosphaeria fusca</name>
    <dbReference type="NCBI Taxonomy" id="682080"/>
    <lineage>
        <taxon>Eukaryota</taxon>
        <taxon>Fungi</taxon>
        <taxon>Dikarya</taxon>
        <taxon>Ascomycota</taxon>
        <taxon>Pezizomycotina</taxon>
        <taxon>Dothideomycetes</taxon>
        <taxon>Pleosporomycetidae</taxon>
        <taxon>Pleosporales</taxon>
        <taxon>Tetraplosphaeriaceae</taxon>
        <taxon>Polyplosphaeria</taxon>
    </lineage>
</organism>
<dbReference type="AlphaFoldDB" id="A0A9P4QG31"/>
<sequence>MAKSRFRARHSALKPEWLLDGIGSESPASAAVSENIRETASRPASQIQTTQHYESRGKSSDSMTAMPEAHSQAPPAQASGLGRKSRYSKSHTAAWTMASASKSSQTVPGAIEAAESLSKPRRNPSVDVQAAQRMRPSSPRSKEPPAPTKPKFFEDHVRGPTHLGRTSKLNRNARNPSPSTASTVPSPYSGADAPAQAPYIAPAYTPTSPV</sequence>